<comment type="caution">
    <text evidence="2">The sequence shown here is derived from an EMBL/GenBank/DDBJ whole genome shotgun (WGS) entry which is preliminary data.</text>
</comment>
<dbReference type="InterPro" id="IPR008615">
    <property type="entry name" value="FNIP"/>
</dbReference>
<dbReference type="EMBL" id="AJWJ01000096">
    <property type="protein sequence ID" value="KAF2075520.1"/>
    <property type="molecule type" value="Genomic_DNA"/>
</dbReference>
<dbReference type="PANTHER" id="PTHR32134:SF169">
    <property type="entry name" value="FNIP REPEAT-CONTAINING PROTEIN-RELATED"/>
    <property type="match status" value="1"/>
</dbReference>
<evidence type="ECO:0000256" key="1">
    <source>
        <dbReference type="ARBA" id="ARBA00022737"/>
    </source>
</evidence>
<sequence length="509" mass="57708">MIDKTCLFYLVWRDSYIRYKIRVKVFENKVFQEKFLVKLIDNHQYIANISETDKLDNGIFICSSIRDTDNFIQYYNNQNKYAINDLKIEKDVIVQQLENSNSSNSRGGLIHDGVQRLTIFFTSSTCVGQGDQLPDSVTDLSLFRFGVGVNEFIDSILTNLPPKLRYLLVPDVVPSRCVLPDTMCNMYLSATPEVFNCFVVPPNKVFKGCKLRVNSPESLQWLHGRTWIITVLLHPFPFDSRIITKNQIPAHIVKLEILYTDPKIQVGALPASLQTLSVMGSLFVSIGTLPRHLKRLYLEDCPSKLEKGILPSSLRKLEIVRLNQSIDRGVLPDGLKTLVLPSLTLELEAGSLPNSLTWLSLDRYDVPLKSSILPSGLKVLIMSEYSGSFDQVVQLNSLEKLHVNKLDSSIARVISNVVKIKLRFYELGRRITLENTLIENLILSCQSYPSRLPLLPRFLPLSLRCLTVKGMRIQSSDVIPNGCVYLKSDIKDLQQDLLPKSVKSNLYKG</sequence>
<keyword evidence="3" id="KW-1185">Reference proteome</keyword>
<gene>
    <name evidence="2" type="ORF">CYY_003161</name>
</gene>
<dbReference type="AlphaFoldDB" id="A0A8J4PXA8"/>
<proteinExistence type="predicted"/>
<dbReference type="Proteomes" id="UP000695562">
    <property type="component" value="Unassembled WGS sequence"/>
</dbReference>
<dbReference type="OrthoDB" id="10394449at2759"/>
<organism evidence="2 3">
    <name type="scientific">Polysphondylium violaceum</name>
    <dbReference type="NCBI Taxonomy" id="133409"/>
    <lineage>
        <taxon>Eukaryota</taxon>
        <taxon>Amoebozoa</taxon>
        <taxon>Evosea</taxon>
        <taxon>Eumycetozoa</taxon>
        <taxon>Dictyostelia</taxon>
        <taxon>Dictyosteliales</taxon>
        <taxon>Dictyosteliaceae</taxon>
        <taxon>Polysphondylium</taxon>
    </lineage>
</organism>
<evidence type="ECO:0000313" key="2">
    <source>
        <dbReference type="EMBL" id="KAF2075520.1"/>
    </source>
</evidence>
<dbReference type="Pfam" id="PF05725">
    <property type="entry name" value="FNIP"/>
    <property type="match status" value="2"/>
</dbReference>
<reference evidence="2" key="1">
    <citation type="submission" date="2020-01" db="EMBL/GenBank/DDBJ databases">
        <title>Development of genomics and gene disruption for Polysphondylium violaceum indicates a role for the polyketide synthase stlB in stalk morphogenesis.</title>
        <authorList>
            <person name="Narita B."/>
            <person name="Kawabe Y."/>
            <person name="Kin K."/>
            <person name="Saito T."/>
            <person name="Gibbs R."/>
            <person name="Kuspa A."/>
            <person name="Muzny D."/>
            <person name="Queller D."/>
            <person name="Richards S."/>
            <person name="Strassman J."/>
            <person name="Sucgang R."/>
            <person name="Worley K."/>
            <person name="Schaap P."/>
        </authorList>
    </citation>
    <scope>NUCLEOTIDE SEQUENCE</scope>
    <source>
        <strain evidence="2">QSvi11</strain>
    </source>
</reference>
<dbReference type="InterPro" id="IPR051251">
    <property type="entry name" value="STK_FNIP-Repeat"/>
</dbReference>
<protein>
    <submittedName>
        <fullName evidence="2">Uncharacterized protein</fullName>
    </submittedName>
</protein>
<evidence type="ECO:0000313" key="3">
    <source>
        <dbReference type="Proteomes" id="UP000695562"/>
    </source>
</evidence>
<dbReference type="PANTHER" id="PTHR32134">
    <property type="entry name" value="FNIP REPEAT-CONTAINING PROTEIN"/>
    <property type="match status" value="1"/>
</dbReference>
<keyword evidence="1" id="KW-0677">Repeat</keyword>
<name>A0A8J4PXA8_9MYCE</name>
<accession>A0A8J4PXA8</accession>